<comment type="caution">
    <text evidence="2">The sequence shown here is derived from an EMBL/GenBank/DDBJ whole genome shotgun (WGS) entry which is preliminary data.</text>
</comment>
<protein>
    <submittedName>
        <fullName evidence="2">Uncharacterized protein</fullName>
    </submittedName>
</protein>
<dbReference type="EMBL" id="JALJOV010000675">
    <property type="protein sequence ID" value="KAK9861962.1"/>
    <property type="molecule type" value="Genomic_DNA"/>
</dbReference>
<feature type="compositionally biased region" description="Low complexity" evidence="1">
    <location>
        <begin position="97"/>
        <end position="117"/>
    </location>
</feature>
<feature type="region of interest" description="Disordered" evidence="1">
    <location>
        <begin position="97"/>
        <end position="129"/>
    </location>
</feature>
<gene>
    <name evidence="2" type="ORF">WJX84_009465</name>
</gene>
<reference evidence="2 3" key="1">
    <citation type="journal article" date="2024" name="Nat. Commun.">
        <title>Phylogenomics reveals the evolutionary origins of lichenization in chlorophyte algae.</title>
        <authorList>
            <person name="Puginier C."/>
            <person name="Libourel C."/>
            <person name="Otte J."/>
            <person name="Skaloud P."/>
            <person name="Haon M."/>
            <person name="Grisel S."/>
            <person name="Petersen M."/>
            <person name="Berrin J.G."/>
            <person name="Delaux P.M."/>
            <person name="Dal Grande F."/>
            <person name="Keller J."/>
        </authorList>
    </citation>
    <scope>NUCLEOTIDE SEQUENCE [LARGE SCALE GENOMIC DNA]</scope>
    <source>
        <strain evidence="2 3">SAG 2523</strain>
    </source>
</reference>
<evidence type="ECO:0000256" key="1">
    <source>
        <dbReference type="SAM" id="MobiDB-lite"/>
    </source>
</evidence>
<accession>A0AAW1SZY0</accession>
<sequence length="302" mass="31911">MHNTFSGTLSLGPGRLHVLQAQAESAYGQSPRLPRCSVQCMQPGKEQHQLSMQEAAEKVLQNDPAARERLQRLGSAAARVAALQAAKEEIDQAAAAAAGASPTAARQQEQQQAQRAAARGRRQDVHEAQQGLADALREFKEAQLELQRQSSLVNQDLERIESGKAAAASGTVGLLASLPFIVAEGEPPAIALLSMATSLASGVLFGVVYRYALRQDTSNFQLKAGVVAAFGLVRGLAQAEAVLQSQQSSGSDLFSITSLLQAAIPAGQSMLLFGFAGAILDYGLRRGLLQPFRQGQDADPSL</sequence>
<dbReference type="PANTHER" id="PTHR36383:SF1">
    <property type="entry name" value="PROTEIN, PUTATIVE-RELATED"/>
    <property type="match status" value="1"/>
</dbReference>
<dbReference type="Proteomes" id="UP001485043">
    <property type="component" value="Unassembled WGS sequence"/>
</dbReference>
<dbReference type="PANTHER" id="PTHR36383">
    <property type="entry name" value="OS09G0529350 PROTEIN"/>
    <property type="match status" value="1"/>
</dbReference>
<name>A0AAW1SZY0_9CHLO</name>
<evidence type="ECO:0000313" key="2">
    <source>
        <dbReference type="EMBL" id="KAK9861962.1"/>
    </source>
</evidence>
<organism evidence="2 3">
    <name type="scientific">Apatococcus fuscideae</name>
    <dbReference type="NCBI Taxonomy" id="2026836"/>
    <lineage>
        <taxon>Eukaryota</taxon>
        <taxon>Viridiplantae</taxon>
        <taxon>Chlorophyta</taxon>
        <taxon>core chlorophytes</taxon>
        <taxon>Trebouxiophyceae</taxon>
        <taxon>Chlorellales</taxon>
        <taxon>Chlorellaceae</taxon>
        <taxon>Apatococcus</taxon>
    </lineage>
</organism>
<proteinExistence type="predicted"/>
<keyword evidence="3" id="KW-1185">Reference proteome</keyword>
<dbReference type="AlphaFoldDB" id="A0AAW1SZY0"/>
<evidence type="ECO:0000313" key="3">
    <source>
        <dbReference type="Proteomes" id="UP001485043"/>
    </source>
</evidence>